<feature type="transmembrane region" description="Helical" evidence="1">
    <location>
        <begin position="94"/>
        <end position="112"/>
    </location>
</feature>
<gene>
    <name evidence="2" type="ORF">OCL97_17285</name>
</gene>
<evidence type="ECO:0000256" key="1">
    <source>
        <dbReference type="SAM" id="Phobius"/>
    </source>
</evidence>
<keyword evidence="1" id="KW-1133">Transmembrane helix</keyword>
<keyword evidence="1" id="KW-0472">Membrane</keyword>
<evidence type="ECO:0000313" key="3">
    <source>
        <dbReference type="Proteomes" id="UP001598130"/>
    </source>
</evidence>
<feature type="transmembrane region" description="Helical" evidence="1">
    <location>
        <begin position="6"/>
        <end position="23"/>
    </location>
</feature>
<evidence type="ECO:0000313" key="2">
    <source>
        <dbReference type="EMBL" id="MFD3265714.1"/>
    </source>
</evidence>
<dbReference type="Proteomes" id="UP001598130">
    <property type="component" value="Unassembled WGS sequence"/>
</dbReference>
<reference evidence="2 3" key="1">
    <citation type="submission" date="2022-09" db="EMBL/GenBank/DDBJ databases">
        <title>New species of Phenylobacterium.</title>
        <authorList>
            <person name="Mieszkin S."/>
        </authorList>
    </citation>
    <scope>NUCLEOTIDE SEQUENCE [LARGE SCALE GENOMIC DNA]</scope>
    <source>
        <strain evidence="2 3">HK31-G</strain>
    </source>
</reference>
<name>A0ABW6CSE2_9CAUL</name>
<dbReference type="RefSeq" id="WP_377371100.1">
    <property type="nucleotide sequence ID" value="NZ_JAOTJD010000038.1"/>
</dbReference>
<proteinExistence type="predicted"/>
<protein>
    <submittedName>
        <fullName evidence="2">Uncharacterized protein</fullName>
    </submittedName>
</protein>
<sequence length="147" mass="16993">MEDLFRGYWWIIFPIGGFIFAAWERWLSYQRSRDTLDLIKTYSAQGKDVPPELLRQVQDDTWDEDDRDDYRGRRGRRIARRYARHGPYWQFRSAIYTGAIAGAFWVASYYAFVPGTVGPFRVVAIILTCIAAANLALALLASAFRGK</sequence>
<keyword evidence="3" id="KW-1185">Reference proteome</keyword>
<feature type="transmembrane region" description="Helical" evidence="1">
    <location>
        <begin position="124"/>
        <end position="144"/>
    </location>
</feature>
<organism evidence="2 3">
    <name type="scientific">Phenylobacterium ferrooxidans</name>
    <dbReference type="NCBI Taxonomy" id="2982689"/>
    <lineage>
        <taxon>Bacteria</taxon>
        <taxon>Pseudomonadati</taxon>
        <taxon>Pseudomonadota</taxon>
        <taxon>Alphaproteobacteria</taxon>
        <taxon>Caulobacterales</taxon>
        <taxon>Caulobacteraceae</taxon>
        <taxon>Phenylobacterium</taxon>
    </lineage>
</organism>
<comment type="caution">
    <text evidence="2">The sequence shown here is derived from an EMBL/GenBank/DDBJ whole genome shotgun (WGS) entry which is preliminary data.</text>
</comment>
<accession>A0ABW6CSE2</accession>
<dbReference type="EMBL" id="JAOTJD010000038">
    <property type="protein sequence ID" value="MFD3265714.1"/>
    <property type="molecule type" value="Genomic_DNA"/>
</dbReference>
<keyword evidence="1" id="KW-0812">Transmembrane</keyword>